<sequence>MEVKLPGSSRIDVADVLRGFAVMGIIVLHSVEHYNFYSYPETTASWMQFTDKVIWEAMFFTFGGKAYAIFALLFGFSFFIQDNRQLQQGRDFRGRFAWRLVLLFLFGNINAAFFTGEILVLYSIIGFVLIGVCRLSTRVVLGLAIICMLQPLAWWEFFSALVHPGQEIGQNLSNYYFGIAFEAQQGTSFWEMLKVNLWEGQLASLTWAWEHGRMFQTAALFMLGMLIGRTGLFLYTEQNLKFWFKALLIGIVAFFPLNGLGNLLPQFVESQAAWVPLKLIIQSLANLVFMVFMVSGIILLFYTTALKKWMSKIIPYGRMSLTDYITQSIVGSCLFYGWGIALHRYLGITWSFGMGILLFGLQYCFACWWMKTHKQGPFEGWWKKATWIGYKN</sequence>
<name>H1DCU4_9BACT</name>
<evidence type="ECO:0000313" key="3">
    <source>
        <dbReference type="EMBL" id="EHP51149.1"/>
    </source>
</evidence>
<feature type="transmembrane region" description="Helical" evidence="1">
    <location>
        <begin position="100"/>
        <end position="132"/>
    </location>
</feature>
<feature type="transmembrane region" description="Helical" evidence="1">
    <location>
        <begin position="280"/>
        <end position="303"/>
    </location>
</feature>
<comment type="caution">
    <text evidence="3">The sequence shown here is derived from an EMBL/GenBank/DDBJ whole genome shotgun (WGS) entry which is preliminary data.</text>
</comment>
<feature type="domain" description="DUF418" evidence="2">
    <location>
        <begin position="228"/>
        <end position="388"/>
    </location>
</feature>
<dbReference type="eggNOG" id="COG2311">
    <property type="taxonomic scope" value="Bacteria"/>
</dbReference>
<keyword evidence="1" id="KW-0472">Membrane</keyword>
<keyword evidence="1" id="KW-0812">Transmembrane</keyword>
<feature type="transmembrane region" description="Helical" evidence="1">
    <location>
        <begin position="214"/>
        <end position="235"/>
    </location>
</feature>
<feature type="transmembrane region" description="Helical" evidence="1">
    <location>
        <begin position="324"/>
        <end position="342"/>
    </location>
</feature>
<dbReference type="Proteomes" id="UP000004892">
    <property type="component" value="Unassembled WGS sequence"/>
</dbReference>
<reference evidence="3 4" key="1">
    <citation type="submission" date="2012-01" db="EMBL/GenBank/DDBJ databases">
        <title>The Genome Sequence of Odoribacter laneus YIT 12061.</title>
        <authorList>
            <consortium name="The Broad Institute Genome Sequencing Platform"/>
            <person name="Earl A."/>
            <person name="Ward D."/>
            <person name="Feldgarden M."/>
            <person name="Gevers D."/>
            <person name="Morotomi M."/>
            <person name="Young S.K."/>
            <person name="Zeng Q."/>
            <person name="Gargeya S."/>
            <person name="Fitzgerald M."/>
            <person name="Haas B."/>
            <person name="Abouelleil A."/>
            <person name="Alvarado L."/>
            <person name="Arachchi H.M."/>
            <person name="Berlin A."/>
            <person name="Chapman S.B."/>
            <person name="Gearin G."/>
            <person name="Goldberg J."/>
            <person name="Griggs A."/>
            <person name="Gujja S."/>
            <person name="Hansen M."/>
            <person name="Heiman D."/>
            <person name="Howarth C."/>
            <person name="Larimer J."/>
            <person name="Lui A."/>
            <person name="MacDonald P.J.P."/>
            <person name="McCowen C."/>
            <person name="Montmayeur A."/>
            <person name="Murphy C."/>
            <person name="Neiman D."/>
            <person name="Pearson M."/>
            <person name="Priest M."/>
            <person name="Roberts A."/>
            <person name="Saif S."/>
            <person name="Shea T."/>
            <person name="Sisk P."/>
            <person name="Stolte C."/>
            <person name="Sykes S."/>
            <person name="Wortman J."/>
            <person name="Nusbaum C."/>
            <person name="Birren B."/>
        </authorList>
    </citation>
    <scope>NUCLEOTIDE SEQUENCE [LARGE SCALE GENOMIC DNA]</scope>
    <source>
        <strain evidence="3 4">YIT 12061</strain>
    </source>
</reference>
<evidence type="ECO:0000313" key="4">
    <source>
        <dbReference type="Proteomes" id="UP000004892"/>
    </source>
</evidence>
<evidence type="ECO:0000259" key="2">
    <source>
        <dbReference type="Pfam" id="PF04235"/>
    </source>
</evidence>
<dbReference type="PATRIC" id="fig|742817.3.peg.155"/>
<feature type="transmembrane region" description="Helical" evidence="1">
    <location>
        <begin position="57"/>
        <end position="80"/>
    </location>
</feature>
<dbReference type="InterPro" id="IPR007349">
    <property type="entry name" value="DUF418"/>
</dbReference>
<dbReference type="InterPro" id="IPR052529">
    <property type="entry name" value="Bact_Transport_Assoc"/>
</dbReference>
<dbReference type="PANTHER" id="PTHR30590:SF2">
    <property type="entry name" value="INNER MEMBRANE PROTEIN"/>
    <property type="match status" value="1"/>
</dbReference>
<dbReference type="EMBL" id="ADMC01000001">
    <property type="protein sequence ID" value="EHP51149.1"/>
    <property type="molecule type" value="Genomic_DNA"/>
</dbReference>
<feature type="transmembrane region" description="Helical" evidence="1">
    <location>
        <begin position="242"/>
        <end position="260"/>
    </location>
</feature>
<proteinExistence type="predicted"/>
<accession>H1DCU4</accession>
<keyword evidence="1" id="KW-1133">Transmembrane helix</keyword>
<protein>
    <recommendedName>
        <fullName evidence="2">DUF418 domain-containing protein</fullName>
    </recommendedName>
</protein>
<dbReference type="AlphaFoldDB" id="H1DCU4"/>
<dbReference type="RefSeq" id="WP_009135305.1">
    <property type="nucleotide sequence ID" value="NZ_JH594596.1"/>
</dbReference>
<feature type="transmembrane region" description="Helical" evidence="1">
    <location>
        <begin position="348"/>
        <end position="369"/>
    </location>
</feature>
<dbReference type="HOGENOM" id="CLU_039610_0_0_10"/>
<dbReference type="Pfam" id="PF04235">
    <property type="entry name" value="DUF418"/>
    <property type="match status" value="1"/>
</dbReference>
<feature type="transmembrane region" description="Helical" evidence="1">
    <location>
        <begin position="139"/>
        <end position="157"/>
    </location>
</feature>
<dbReference type="STRING" id="742817.HMPREF9449_00151"/>
<gene>
    <name evidence="3" type="ORF">HMPREF9449_00151</name>
</gene>
<dbReference type="PANTHER" id="PTHR30590">
    <property type="entry name" value="INNER MEMBRANE PROTEIN"/>
    <property type="match status" value="1"/>
</dbReference>
<organism evidence="3 4">
    <name type="scientific">Odoribacter laneus YIT 12061</name>
    <dbReference type="NCBI Taxonomy" id="742817"/>
    <lineage>
        <taxon>Bacteria</taxon>
        <taxon>Pseudomonadati</taxon>
        <taxon>Bacteroidota</taxon>
        <taxon>Bacteroidia</taxon>
        <taxon>Bacteroidales</taxon>
        <taxon>Odoribacteraceae</taxon>
        <taxon>Odoribacter</taxon>
    </lineage>
</organism>
<dbReference type="GeneID" id="98067819"/>
<evidence type="ECO:0000256" key="1">
    <source>
        <dbReference type="SAM" id="Phobius"/>
    </source>
</evidence>
<keyword evidence="4" id="KW-1185">Reference proteome</keyword>